<dbReference type="Pfam" id="PF12279">
    <property type="entry name" value="DUF3619"/>
    <property type="match status" value="1"/>
</dbReference>
<dbReference type="KEGG" id="rta:Rta_22980"/>
<evidence type="ECO:0000313" key="3">
    <source>
        <dbReference type="Proteomes" id="UP000008385"/>
    </source>
</evidence>
<reference evidence="2 3" key="2">
    <citation type="journal article" date="2011" name="PLoS ONE">
        <title>The Cyst-Dividing Bacterium Ramlibacter tataouinensis TTB310 Genome Reveals a Well-Stocked Toolbox for Adaptation to a Desert Environment.</title>
        <authorList>
            <person name="De Luca G."/>
            <person name="Barakat M."/>
            <person name="Ortet P."/>
            <person name="Fochesato S."/>
            <person name="Jourlin-Castelli C."/>
            <person name="Ansaldi M."/>
            <person name="Py B."/>
            <person name="Fichant G."/>
            <person name="Coutinho P.M."/>
            <person name="Voulhoux R."/>
            <person name="Bastien O."/>
            <person name="Marechal E."/>
            <person name="Henrissat B."/>
            <person name="Quentin Y."/>
            <person name="Noirot P."/>
            <person name="Filloux A."/>
            <person name="Mejean V."/>
            <person name="Dubow M.S."/>
            <person name="Barras F."/>
            <person name="Barbe V."/>
            <person name="Weissenbach J."/>
            <person name="Mihalcescu I."/>
            <person name="Vermeglio A."/>
            <person name="Achouak W."/>
            <person name="Heulin T."/>
        </authorList>
    </citation>
    <scope>NUCLEOTIDE SEQUENCE [LARGE SCALE GENOMIC DNA]</scope>
    <source>
        <strain evidence="3">ATCC BAA-407 / DSM 14655 / LMG 21543 / TTB310</strain>
    </source>
</reference>
<dbReference type="EMBL" id="CP000245">
    <property type="protein sequence ID" value="AEG93396.1"/>
    <property type="molecule type" value="Genomic_DNA"/>
</dbReference>
<name>F5Y0J0_RAMTT</name>
<keyword evidence="1" id="KW-0812">Transmembrane</keyword>
<keyword evidence="1" id="KW-1133">Transmembrane helix</keyword>
<dbReference type="eggNOG" id="ENOG50333E6">
    <property type="taxonomic scope" value="Bacteria"/>
</dbReference>
<dbReference type="OrthoDB" id="8562153at2"/>
<protein>
    <recommendedName>
        <fullName evidence="4">DUF3619 family protein</fullName>
    </recommendedName>
</protein>
<organism evidence="2 3">
    <name type="scientific">Ramlibacter tataouinensis (strain ATCC BAA-407 / DSM 14655 / LMG 21543 / TTB310)</name>
    <dbReference type="NCBI Taxonomy" id="365046"/>
    <lineage>
        <taxon>Bacteria</taxon>
        <taxon>Pseudomonadati</taxon>
        <taxon>Pseudomonadota</taxon>
        <taxon>Betaproteobacteria</taxon>
        <taxon>Burkholderiales</taxon>
        <taxon>Comamonadaceae</taxon>
        <taxon>Ramlibacter</taxon>
    </lineage>
</organism>
<dbReference type="PATRIC" id="fig|365046.3.peg.2354"/>
<dbReference type="HOGENOM" id="CLU_131372_0_0_4"/>
<dbReference type="AlphaFoldDB" id="F5Y0J0"/>
<keyword evidence="1" id="KW-0472">Membrane</keyword>
<evidence type="ECO:0000313" key="2">
    <source>
        <dbReference type="EMBL" id="AEG93396.1"/>
    </source>
</evidence>
<sequence length="141" mass="14982">MTPHIAPAASLRLAQDRFGRRLAARLDAGAAELPRDITERLRAARAQAVTRRKIAVPQAAGALAAAGPSPDLGNSRPSLWARIAAVLPLLALAAGLIAIHVLQNERRARELAEVDAALLTDDLPPSAYTDPGFVQFLKNDQ</sequence>
<dbReference type="RefSeq" id="WP_013901628.1">
    <property type="nucleotide sequence ID" value="NC_015677.1"/>
</dbReference>
<feature type="transmembrane region" description="Helical" evidence="1">
    <location>
        <begin position="79"/>
        <end position="102"/>
    </location>
</feature>
<evidence type="ECO:0008006" key="4">
    <source>
        <dbReference type="Google" id="ProtNLM"/>
    </source>
</evidence>
<keyword evidence="3" id="KW-1185">Reference proteome</keyword>
<proteinExistence type="predicted"/>
<dbReference type="STRING" id="365046.Rta_22980"/>
<evidence type="ECO:0000256" key="1">
    <source>
        <dbReference type="SAM" id="Phobius"/>
    </source>
</evidence>
<accession>F5Y0J0</accession>
<dbReference type="InterPro" id="IPR022064">
    <property type="entry name" value="DUF3619"/>
</dbReference>
<gene>
    <name evidence="2" type="ordered locus">Rta_22980</name>
</gene>
<dbReference type="Proteomes" id="UP000008385">
    <property type="component" value="Chromosome"/>
</dbReference>
<reference evidence="3" key="1">
    <citation type="submission" date="2006-01" db="EMBL/GenBank/DDBJ databases">
        <title>Genome of the cyst-dividing bacterium Ramlibacter tataouinensis.</title>
        <authorList>
            <person name="Barakat M."/>
            <person name="Ortet P."/>
            <person name="De Luca G."/>
            <person name="Jourlin-Castelli C."/>
            <person name="Ansaldi M."/>
            <person name="Py B."/>
            <person name="Fichant G."/>
            <person name="Coutinho P."/>
            <person name="Voulhoux R."/>
            <person name="Bastien O."/>
            <person name="Roy S."/>
            <person name="Marechal E."/>
            <person name="Henrissat B."/>
            <person name="Quentin Y."/>
            <person name="Noirot P."/>
            <person name="Filloux A."/>
            <person name="Mejean V."/>
            <person name="DuBow M."/>
            <person name="Barras F."/>
            <person name="Heulin T."/>
        </authorList>
    </citation>
    <scope>NUCLEOTIDE SEQUENCE [LARGE SCALE GENOMIC DNA]</scope>
    <source>
        <strain evidence="3">ATCC BAA-407 / DSM 14655 / LMG 21543 / TTB310</strain>
    </source>
</reference>